<keyword evidence="3" id="KW-0804">Transcription</keyword>
<evidence type="ECO:0000259" key="5">
    <source>
        <dbReference type="PROSITE" id="PS51063"/>
    </source>
</evidence>
<feature type="domain" description="Cyclic nucleotide-binding" evidence="4">
    <location>
        <begin position="34"/>
        <end position="116"/>
    </location>
</feature>
<dbReference type="SUPFAM" id="SSF46785">
    <property type="entry name" value="Winged helix' DNA-binding domain"/>
    <property type="match status" value="1"/>
</dbReference>
<feature type="domain" description="HTH crp-type" evidence="5">
    <location>
        <begin position="169"/>
        <end position="235"/>
    </location>
</feature>
<reference evidence="6 7" key="1">
    <citation type="submission" date="2022-04" db="EMBL/GenBank/DDBJ databases">
        <title>Positive selection, recombination, and allopatry shape intraspecific diversity of widespread and dominant cyanobacteria.</title>
        <authorList>
            <person name="Wei J."/>
            <person name="Shu W."/>
            <person name="Hu C."/>
        </authorList>
    </citation>
    <scope>NUCLEOTIDE SEQUENCE [LARGE SCALE GENOMIC DNA]</scope>
    <source>
        <strain evidence="6 7">GB2-A4</strain>
    </source>
</reference>
<keyword evidence="2" id="KW-0238">DNA-binding</keyword>
<dbReference type="InterPro" id="IPR012318">
    <property type="entry name" value="HTH_CRP"/>
</dbReference>
<dbReference type="InterPro" id="IPR018490">
    <property type="entry name" value="cNMP-bd_dom_sf"/>
</dbReference>
<proteinExistence type="predicted"/>
<name>A0ABV0JEV0_9CYAN</name>
<dbReference type="Proteomes" id="UP001464891">
    <property type="component" value="Unassembled WGS sequence"/>
</dbReference>
<dbReference type="Gene3D" id="1.10.10.10">
    <property type="entry name" value="Winged helix-like DNA-binding domain superfamily/Winged helix DNA-binding domain"/>
    <property type="match status" value="1"/>
</dbReference>
<dbReference type="SUPFAM" id="SSF51206">
    <property type="entry name" value="cAMP-binding domain-like"/>
    <property type="match status" value="1"/>
</dbReference>
<dbReference type="RefSeq" id="WP_199299379.1">
    <property type="nucleotide sequence ID" value="NZ_JAMPKM010000024.1"/>
</dbReference>
<dbReference type="Pfam" id="PF13545">
    <property type="entry name" value="HTH_Crp_2"/>
    <property type="match status" value="1"/>
</dbReference>
<dbReference type="PANTHER" id="PTHR24567:SF74">
    <property type="entry name" value="HTH-TYPE TRANSCRIPTIONAL REGULATOR ARCR"/>
    <property type="match status" value="1"/>
</dbReference>
<evidence type="ECO:0000256" key="3">
    <source>
        <dbReference type="ARBA" id="ARBA00023163"/>
    </source>
</evidence>
<dbReference type="InterPro" id="IPR050397">
    <property type="entry name" value="Env_Response_Regulators"/>
</dbReference>
<dbReference type="InterPro" id="IPR036390">
    <property type="entry name" value="WH_DNA-bd_sf"/>
</dbReference>
<sequence>MPVTKNLDLTSEMCSTKGLSRQLFKAFMTAKNQILAALSADVLDRLGPHLKRVTLALAETVHHPGEPLSHLYFPIDCLFSVTITMQDGATSEVGIVGNREVLGINTLMGNRENTQTEYLVQGAGSAMKIDAQVMQQEFNRYGELHDLLLRYSQAFLAQVSQTAACNALHTLEQRLPRWLLEAQERIDSDHLPLTQEFIATMLGVRRAGVTQTAQKLQERKLIQYRRRDVQILNQGGLEASACECFKRTKAEYDRLLGRK</sequence>
<accession>A0ABV0JEV0</accession>
<dbReference type="Gene3D" id="2.60.120.10">
    <property type="entry name" value="Jelly Rolls"/>
    <property type="match status" value="1"/>
</dbReference>
<dbReference type="EMBL" id="JAMPKM010000024">
    <property type="protein sequence ID" value="MEP0820282.1"/>
    <property type="molecule type" value="Genomic_DNA"/>
</dbReference>
<evidence type="ECO:0000256" key="1">
    <source>
        <dbReference type="ARBA" id="ARBA00023015"/>
    </source>
</evidence>
<evidence type="ECO:0000313" key="7">
    <source>
        <dbReference type="Proteomes" id="UP001464891"/>
    </source>
</evidence>
<dbReference type="PROSITE" id="PS50042">
    <property type="entry name" value="CNMP_BINDING_3"/>
    <property type="match status" value="1"/>
</dbReference>
<dbReference type="CDD" id="cd00038">
    <property type="entry name" value="CAP_ED"/>
    <property type="match status" value="1"/>
</dbReference>
<dbReference type="PANTHER" id="PTHR24567">
    <property type="entry name" value="CRP FAMILY TRANSCRIPTIONAL REGULATORY PROTEIN"/>
    <property type="match status" value="1"/>
</dbReference>
<dbReference type="PROSITE" id="PS51063">
    <property type="entry name" value="HTH_CRP_2"/>
    <property type="match status" value="1"/>
</dbReference>
<protein>
    <submittedName>
        <fullName evidence="6">Crp/Fnr family transcriptional regulator</fullName>
    </submittedName>
</protein>
<keyword evidence="1" id="KW-0805">Transcription regulation</keyword>
<gene>
    <name evidence="6" type="ORF">NC998_24595</name>
</gene>
<keyword evidence="7" id="KW-1185">Reference proteome</keyword>
<dbReference type="InterPro" id="IPR036388">
    <property type="entry name" value="WH-like_DNA-bd_sf"/>
</dbReference>
<evidence type="ECO:0000313" key="6">
    <source>
        <dbReference type="EMBL" id="MEP0820282.1"/>
    </source>
</evidence>
<dbReference type="SMART" id="SM00100">
    <property type="entry name" value="cNMP"/>
    <property type="match status" value="1"/>
</dbReference>
<comment type="caution">
    <text evidence="6">The sequence shown here is derived from an EMBL/GenBank/DDBJ whole genome shotgun (WGS) entry which is preliminary data.</text>
</comment>
<evidence type="ECO:0000256" key="2">
    <source>
        <dbReference type="ARBA" id="ARBA00023125"/>
    </source>
</evidence>
<organism evidence="6 7">
    <name type="scientific">Trichocoleus desertorum GB2-A4</name>
    <dbReference type="NCBI Taxonomy" id="2933944"/>
    <lineage>
        <taxon>Bacteria</taxon>
        <taxon>Bacillati</taxon>
        <taxon>Cyanobacteriota</taxon>
        <taxon>Cyanophyceae</taxon>
        <taxon>Leptolyngbyales</taxon>
        <taxon>Trichocoleusaceae</taxon>
        <taxon>Trichocoleus</taxon>
    </lineage>
</organism>
<dbReference type="InterPro" id="IPR000595">
    <property type="entry name" value="cNMP-bd_dom"/>
</dbReference>
<dbReference type="InterPro" id="IPR014710">
    <property type="entry name" value="RmlC-like_jellyroll"/>
</dbReference>
<evidence type="ECO:0000259" key="4">
    <source>
        <dbReference type="PROSITE" id="PS50042"/>
    </source>
</evidence>